<dbReference type="InterPro" id="IPR028098">
    <property type="entry name" value="Glyco_trans_4-like_N"/>
</dbReference>
<reference evidence="4 5" key="1">
    <citation type="journal article" date="2016" name="Nat. Commun.">
        <title>Thousands of microbial genomes shed light on interconnected biogeochemical processes in an aquifer system.</title>
        <authorList>
            <person name="Anantharaman K."/>
            <person name="Brown C.T."/>
            <person name="Hug L.A."/>
            <person name="Sharon I."/>
            <person name="Castelle C.J."/>
            <person name="Probst A.J."/>
            <person name="Thomas B.C."/>
            <person name="Singh A."/>
            <person name="Wilkins M.J."/>
            <person name="Karaoz U."/>
            <person name="Brodie E.L."/>
            <person name="Williams K.H."/>
            <person name="Hubbard S.S."/>
            <person name="Banfield J.F."/>
        </authorList>
    </citation>
    <scope>NUCLEOTIDE SEQUENCE [LARGE SCALE GENOMIC DNA]</scope>
</reference>
<keyword evidence="1" id="KW-0808">Transferase</keyword>
<organism evidence="4 5">
    <name type="scientific">Candidatus Daviesbacteria bacterium RIFCSPLOWO2_01_FULL_40_24</name>
    <dbReference type="NCBI Taxonomy" id="1797787"/>
    <lineage>
        <taxon>Bacteria</taxon>
        <taxon>Candidatus Daviesiibacteriota</taxon>
    </lineage>
</organism>
<evidence type="ECO:0008006" key="6">
    <source>
        <dbReference type="Google" id="ProtNLM"/>
    </source>
</evidence>
<evidence type="ECO:0000256" key="1">
    <source>
        <dbReference type="ARBA" id="ARBA00022679"/>
    </source>
</evidence>
<proteinExistence type="predicted"/>
<evidence type="ECO:0000313" key="5">
    <source>
        <dbReference type="Proteomes" id="UP000178017"/>
    </source>
</evidence>
<feature type="domain" description="Glycosyltransferase subfamily 4-like N-terminal" evidence="3">
    <location>
        <begin position="14"/>
        <end position="174"/>
    </location>
</feature>
<dbReference type="InterPro" id="IPR001296">
    <property type="entry name" value="Glyco_trans_1"/>
</dbReference>
<feature type="domain" description="Glycosyl transferase family 1" evidence="2">
    <location>
        <begin position="191"/>
        <end position="342"/>
    </location>
</feature>
<dbReference type="GO" id="GO:0016757">
    <property type="term" value="F:glycosyltransferase activity"/>
    <property type="evidence" value="ECO:0007669"/>
    <property type="project" value="InterPro"/>
</dbReference>
<gene>
    <name evidence="4" type="ORF">A3B49_00815</name>
</gene>
<evidence type="ECO:0000259" key="3">
    <source>
        <dbReference type="Pfam" id="PF13439"/>
    </source>
</evidence>
<protein>
    <recommendedName>
        <fullName evidence="6">Glycosyl transferase family 1 domain-containing protein</fullName>
    </recommendedName>
</protein>
<dbReference type="Gene3D" id="3.40.50.2000">
    <property type="entry name" value="Glycogen Phosphorylase B"/>
    <property type="match status" value="2"/>
</dbReference>
<sequence length="366" mass="42297">MRIGIDARMYDESGIGRYLRNLISHLGKLDKHNSYFVLLQEKNIHIKLPKNFSKIKANFGWYGLKEQWELPGILSKLNLDVVHYPHFNVPLLYSGKFVVTIHDLIHQHFTDQETSTKRELVQKIKKYGYKKVFNFAVNKSQKIITPTISIKNQLIKEWSINSEKIKATHEAVEDELIKLVAKNNSAVLVTGSYLFYVGNAHPHKNLEKLITVFRQLRLTHPELQLVLSGKENYFWRRVQKLVQDDAIQGVVFTGFITDEQMATLYKNALAFVFPSLEEGFGIPLLEAMAFGCPVVASNIPVIKEVGEDAVFYFDPKDEIEMRGKLLQVIENSRLRKVLTDRGLKHYKKFSWENLAQQTLEVYKQCA</sequence>
<evidence type="ECO:0000259" key="2">
    <source>
        <dbReference type="Pfam" id="PF00534"/>
    </source>
</evidence>
<dbReference type="Proteomes" id="UP000178017">
    <property type="component" value="Unassembled WGS sequence"/>
</dbReference>
<dbReference type="GO" id="GO:0009103">
    <property type="term" value="P:lipopolysaccharide biosynthetic process"/>
    <property type="evidence" value="ECO:0007669"/>
    <property type="project" value="TreeGrafter"/>
</dbReference>
<dbReference type="PANTHER" id="PTHR46401">
    <property type="entry name" value="GLYCOSYLTRANSFERASE WBBK-RELATED"/>
    <property type="match status" value="1"/>
</dbReference>
<comment type="caution">
    <text evidence="4">The sequence shown here is derived from an EMBL/GenBank/DDBJ whole genome shotgun (WGS) entry which is preliminary data.</text>
</comment>
<dbReference type="Pfam" id="PF00534">
    <property type="entry name" value="Glycos_transf_1"/>
    <property type="match status" value="1"/>
</dbReference>
<dbReference type="CDD" id="cd03809">
    <property type="entry name" value="GT4_MtfB-like"/>
    <property type="match status" value="1"/>
</dbReference>
<evidence type="ECO:0000313" key="4">
    <source>
        <dbReference type="EMBL" id="OGE65413.1"/>
    </source>
</evidence>
<name>A0A1F5MJ85_9BACT</name>
<accession>A0A1F5MJ85</accession>
<dbReference type="AlphaFoldDB" id="A0A1F5MJ85"/>
<dbReference type="SUPFAM" id="SSF53756">
    <property type="entry name" value="UDP-Glycosyltransferase/glycogen phosphorylase"/>
    <property type="match status" value="1"/>
</dbReference>
<dbReference type="PANTHER" id="PTHR46401:SF2">
    <property type="entry name" value="GLYCOSYLTRANSFERASE WBBK-RELATED"/>
    <property type="match status" value="1"/>
</dbReference>
<dbReference type="Pfam" id="PF13439">
    <property type="entry name" value="Glyco_transf_4"/>
    <property type="match status" value="1"/>
</dbReference>
<dbReference type="EMBL" id="MFDO01000018">
    <property type="protein sequence ID" value="OGE65413.1"/>
    <property type="molecule type" value="Genomic_DNA"/>
</dbReference>